<name>A0ABU7W0D8_9FLAO</name>
<protein>
    <recommendedName>
        <fullName evidence="4">Outer membrane protein beta-barrel domain-containing protein</fullName>
    </recommendedName>
</protein>
<keyword evidence="3" id="KW-1185">Reference proteome</keyword>
<dbReference type="EMBL" id="JAZHOU010000001">
    <property type="protein sequence ID" value="MEF3077459.1"/>
    <property type="molecule type" value="Genomic_DNA"/>
</dbReference>
<reference evidence="2 3" key="1">
    <citation type="submission" date="2024-02" db="EMBL/GenBank/DDBJ databases">
        <title>Winogradskyella poriferorum JCM 12885.</title>
        <authorList>
            <person name="Zhang D.-F."/>
            <person name="Fu Z.-Y."/>
        </authorList>
    </citation>
    <scope>NUCLEOTIDE SEQUENCE [LARGE SCALE GENOMIC DNA]</scope>
    <source>
        <strain evidence="2 3">JCM 12885</strain>
    </source>
</reference>
<sequence length="312" mass="36218">MKNIVLFIFLTILLSSCATISHEIEGNIQQINIHTNKPGIVVHNGDSLSTSKNKVSIIVERKKEDLNIKILDDTIEKSVTINSKNSFEYWLNIPTNYGIGMLIDKNSPNRYAYPKNVYLDIYNSKNEYYLSDRTNKTNEIFLHVSIPYMNHFYFQPENIESKTNTGFWGLSTGLEYYYSSNKFLSFKGLTAFDFFVPVPAPVTLDDTRENMSTFNLELTDNYKSGKFSFGYGINYSWNNWKFVDTSQPDSRIEINRRSQNLGLTTNIYYQIGRTLNIGIIYRPTFYSVTPIADFNYEHLLSLDLAWKIRLKD</sequence>
<dbReference type="Proteomes" id="UP001356704">
    <property type="component" value="Unassembled WGS sequence"/>
</dbReference>
<gene>
    <name evidence="2" type="ORF">V1468_00465</name>
</gene>
<evidence type="ECO:0000256" key="1">
    <source>
        <dbReference type="SAM" id="SignalP"/>
    </source>
</evidence>
<organism evidence="2 3">
    <name type="scientific">Winogradskyella poriferorum</name>
    <dbReference type="NCBI Taxonomy" id="307627"/>
    <lineage>
        <taxon>Bacteria</taxon>
        <taxon>Pseudomonadati</taxon>
        <taxon>Bacteroidota</taxon>
        <taxon>Flavobacteriia</taxon>
        <taxon>Flavobacteriales</taxon>
        <taxon>Flavobacteriaceae</taxon>
        <taxon>Winogradskyella</taxon>
    </lineage>
</organism>
<evidence type="ECO:0008006" key="4">
    <source>
        <dbReference type="Google" id="ProtNLM"/>
    </source>
</evidence>
<feature type="signal peptide" evidence="1">
    <location>
        <begin position="1"/>
        <end position="18"/>
    </location>
</feature>
<proteinExistence type="predicted"/>
<comment type="caution">
    <text evidence="2">The sequence shown here is derived from an EMBL/GenBank/DDBJ whole genome shotgun (WGS) entry which is preliminary data.</text>
</comment>
<feature type="chain" id="PRO_5046434348" description="Outer membrane protein beta-barrel domain-containing protein" evidence="1">
    <location>
        <begin position="19"/>
        <end position="312"/>
    </location>
</feature>
<dbReference type="PROSITE" id="PS51257">
    <property type="entry name" value="PROKAR_LIPOPROTEIN"/>
    <property type="match status" value="1"/>
</dbReference>
<evidence type="ECO:0000313" key="2">
    <source>
        <dbReference type="EMBL" id="MEF3077459.1"/>
    </source>
</evidence>
<accession>A0ABU7W0D8</accession>
<evidence type="ECO:0000313" key="3">
    <source>
        <dbReference type="Proteomes" id="UP001356704"/>
    </source>
</evidence>
<keyword evidence="1" id="KW-0732">Signal</keyword>
<dbReference type="RefSeq" id="WP_331808297.1">
    <property type="nucleotide sequence ID" value="NZ_JAZHOU010000001.1"/>
</dbReference>